<dbReference type="PROSITE" id="PS01076">
    <property type="entry name" value="ACETATE_KINASE_2"/>
    <property type="match status" value="1"/>
</dbReference>
<comment type="subunit">
    <text evidence="6">Homodimer.</text>
</comment>
<dbReference type="InterPro" id="IPR004372">
    <property type="entry name" value="Ac/propionate_kinase"/>
</dbReference>
<feature type="active site" description="Proton donor/acceptor" evidence="6">
    <location>
        <position position="134"/>
    </location>
</feature>
<keyword evidence="3 6" id="KW-0547">Nucleotide-binding</keyword>
<feature type="site" description="Transition state stabilizer" evidence="6">
    <location>
        <position position="227"/>
    </location>
</feature>
<protein>
    <recommendedName>
        <fullName evidence="6">Acetate kinase</fullName>
        <ecNumber evidence="6">2.7.2.1</ecNumber>
    </recommendedName>
    <alternativeName>
        <fullName evidence="6">Acetokinase</fullName>
    </alternativeName>
</protein>
<dbReference type="NCBIfam" id="TIGR00016">
    <property type="entry name" value="ackA"/>
    <property type="match status" value="1"/>
</dbReference>
<keyword evidence="6" id="KW-0460">Magnesium</keyword>
<keyword evidence="5 6" id="KW-0067">ATP-binding</keyword>
<dbReference type="PANTHER" id="PTHR21060:SF15">
    <property type="entry name" value="ACETATE KINASE-RELATED"/>
    <property type="match status" value="1"/>
</dbReference>
<dbReference type="InterPro" id="IPR043129">
    <property type="entry name" value="ATPase_NBD"/>
</dbReference>
<comment type="cofactor">
    <cofactor evidence="6">
        <name>Mg(2+)</name>
        <dbReference type="ChEBI" id="CHEBI:18420"/>
    </cofactor>
    <cofactor evidence="6">
        <name>Mn(2+)</name>
        <dbReference type="ChEBI" id="CHEBI:29035"/>
    </cofactor>
    <text evidence="6">Mg(2+). Can also accept Mn(2+).</text>
</comment>
<keyword evidence="6" id="KW-0479">Metal-binding</keyword>
<dbReference type="GO" id="GO:0016301">
    <property type="term" value="F:kinase activity"/>
    <property type="evidence" value="ECO:0007669"/>
    <property type="project" value="UniProtKB-KW"/>
</dbReference>
<dbReference type="Gene3D" id="3.30.420.40">
    <property type="match status" value="2"/>
</dbReference>
<dbReference type="Proteomes" id="UP001205311">
    <property type="component" value="Unassembled WGS sequence"/>
</dbReference>
<evidence type="ECO:0000256" key="1">
    <source>
        <dbReference type="ARBA" id="ARBA00008748"/>
    </source>
</evidence>
<evidence type="ECO:0000256" key="4">
    <source>
        <dbReference type="ARBA" id="ARBA00022777"/>
    </source>
</evidence>
<comment type="caution">
    <text evidence="8">The sequence shown here is derived from an EMBL/GenBank/DDBJ whole genome shotgun (WGS) entry which is preliminary data.</text>
</comment>
<dbReference type="Pfam" id="PF00871">
    <property type="entry name" value="Acetate_kinase"/>
    <property type="match status" value="1"/>
</dbReference>
<dbReference type="SUPFAM" id="SSF53067">
    <property type="entry name" value="Actin-like ATPase domain"/>
    <property type="match status" value="2"/>
</dbReference>
<evidence type="ECO:0000256" key="3">
    <source>
        <dbReference type="ARBA" id="ARBA00022741"/>
    </source>
</evidence>
<dbReference type="InterPro" id="IPR000890">
    <property type="entry name" value="Aliphatic_acid_kin_short-chain"/>
</dbReference>
<sequence>MAVDLMTRTSAVLSVNGGSSSLQLHLVRVDGEDPDAPETVIAEHAVDHAPDTPPATKALHDFVRCSGMVSIRAVGHRLVHGGPWLRRPTLVDDHALAAARRAASLAPVHVPSALRLLGTTRTLLPDTPHVLCPDTAFHAGLPEAASTYALPLAWRSRFGLRRFGFHGLSYAWALRRAAKLLGRPVTELQLLLTHLGGGCSVCAVRDGRSVDTSMGFTPLEGVPMTKRSGSVDPGMLLWLLEEGGLTPSELSEGLYRRSGLLGLSAGRSADTRELVPAAASGDSASRLALDVFAHRVRGELAAAATSLDRIDALVFTGEIGWDQPEVREAVCAGLGLLGVRGGLAGNRKDDGPISPPGAAVPVLVVRPREELQIARDTWSALPSERDPSGVVGHRATT</sequence>
<evidence type="ECO:0000256" key="6">
    <source>
        <dbReference type="HAMAP-Rule" id="MF_00020"/>
    </source>
</evidence>
<keyword evidence="4 6" id="KW-0418">Kinase</keyword>
<dbReference type="PRINTS" id="PR00471">
    <property type="entry name" value="ACETATEKNASE"/>
</dbReference>
<dbReference type="PANTHER" id="PTHR21060">
    <property type="entry name" value="ACETATE KINASE"/>
    <property type="match status" value="1"/>
</dbReference>
<comment type="function">
    <text evidence="6">Catalyzes the formation of acetyl phosphate from acetate and ATP. Can also catalyze the reverse reaction.</text>
</comment>
<proteinExistence type="inferred from homology"/>
<evidence type="ECO:0000313" key="8">
    <source>
        <dbReference type="EMBL" id="MCP2261841.1"/>
    </source>
</evidence>
<dbReference type="EMBL" id="JAMTCP010000050">
    <property type="protein sequence ID" value="MCP2261841.1"/>
    <property type="molecule type" value="Genomic_DNA"/>
</dbReference>
<evidence type="ECO:0000313" key="9">
    <source>
        <dbReference type="Proteomes" id="UP001205311"/>
    </source>
</evidence>
<comment type="pathway">
    <text evidence="6">Metabolic intermediate biosynthesis; acetyl-CoA biosynthesis; acetyl-CoA from acetate: step 1/2.</text>
</comment>
<comment type="catalytic activity">
    <reaction evidence="6">
        <text>acetate + ATP = acetyl phosphate + ADP</text>
        <dbReference type="Rhea" id="RHEA:11352"/>
        <dbReference type="ChEBI" id="CHEBI:22191"/>
        <dbReference type="ChEBI" id="CHEBI:30089"/>
        <dbReference type="ChEBI" id="CHEBI:30616"/>
        <dbReference type="ChEBI" id="CHEBI:456216"/>
        <dbReference type="EC" id="2.7.2.1"/>
    </reaction>
</comment>
<feature type="binding site" evidence="6">
    <location>
        <position position="369"/>
    </location>
    <ligand>
        <name>Mg(2+)</name>
        <dbReference type="ChEBI" id="CHEBI:18420"/>
    </ligand>
</feature>
<evidence type="ECO:0000256" key="5">
    <source>
        <dbReference type="ARBA" id="ARBA00022840"/>
    </source>
</evidence>
<dbReference type="InterPro" id="IPR023865">
    <property type="entry name" value="Aliphatic_acid_kinase_CS"/>
</dbReference>
<gene>
    <name evidence="6" type="primary">ackA</name>
    <name evidence="8" type="ORF">LX15_005568</name>
</gene>
<evidence type="ECO:0000256" key="7">
    <source>
        <dbReference type="RuleBase" id="RU003835"/>
    </source>
</evidence>
<feature type="site" description="Transition state stabilizer" evidence="6">
    <location>
        <position position="166"/>
    </location>
</feature>
<comment type="caution">
    <text evidence="6">Lacks conserved residue(s) required for the propagation of feature annotation.</text>
</comment>
<accession>A0ABT1I240</accession>
<dbReference type="EC" id="2.7.2.1" evidence="6"/>
<feature type="binding site" evidence="6">
    <location>
        <begin position="194"/>
        <end position="198"/>
    </location>
    <ligand>
        <name>ATP</name>
        <dbReference type="ChEBI" id="CHEBI:30616"/>
    </ligand>
</feature>
<dbReference type="PIRSF" id="PIRSF000722">
    <property type="entry name" value="Acetate_prop_kin"/>
    <property type="match status" value="1"/>
</dbReference>
<comment type="subcellular location">
    <subcellularLocation>
        <location evidence="6">Cytoplasm</location>
    </subcellularLocation>
</comment>
<keyword evidence="9" id="KW-1185">Reference proteome</keyword>
<name>A0ABT1I240_STRSD</name>
<keyword evidence="6" id="KW-0963">Cytoplasm</keyword>
<feature type="binding site" evidence="6">
    <location>
        <position position="77"/>
    </location>
    <ligand>
        <name>substrate</name>
    </ligand>
</feature>
<feature type="binding site" evidence="6">
    <location>
        <begin position="270"/>
        <end position="272"/>
    </location>
    <ligand>
        <name>ATP</name>
        <dbReference type="ChEBI" id="CHEBI:30616"/>
    </ligand>
</feature>
<dbReference type="HAMAP" id="MF_00020">
    <property type="entry name" value="Acetate_kinase"/>
    <property type="match status" value="1"/>
</dbReference>
<evidence type="ECO:0000256" key="2">
    <source>
        <dbReference type="ARBA" id="ARBA00022679"/>
    </source>
</evidence>
<organism evidence="8 9">
    <name type="scientific">Streptoalloteichus tenebrarius (strain ATCC 17920 / DSM 40477 / JCM 4838 / CBS 697.72 / NBRC 16177 / NCIMB 11028 / NRRL B-12390 / A12253. 1 / ISP 5477)</name>
    <name type="common">Streptomyces tenebrarius</name>
    <dbReference type="NCBI Taxonomy" id="1933"/>
    <lineage>
        <taxon>Bacteria</taxon>
        <taxon>Bacillati</taxon>
        <taxon>Actinomycetota</taxon>
        <taxon>Actinomycetes</taxon>
        <taxon>Pseudonocardiales</taxon>
        <taxon>Pseudonocardiaceae</taxon>
        <taxon>Streptoalloteichus</taxon>
    </lineage>
</organism>
<keyword evidence="2 6" id="KW-0808">Transferase</keyword>
<dbReference type="RefSeq" id="WP_253673145.1">
    <property type="nucleotide sequence ID" value="NZ_JAMTCP010000050.1"/>
</dbReference>
<reference evidence="8 9" key="1">
    <citation type="submission" date="2022-06" db="EMBL/GenBank/DDBJ databases">
        <title>Genomic Encyclopedia of Archaeal and Bacterial Type Strains, Phase II (KMG-II): from individual species to whole genera.</title>
        <authorList>
            <person name="Goeker M."/>
        </authorList>
    </citation>
    <scope>NUCLEOTIDE SEQUENCE [LARGE SCALE GENOMIC DNA]</scope>
    <source>
        <strain evidence="8 9">DSM 40477</strain>
    </source>
</reference>
<comment type="similarity">
    <text evidence="1 6 7">Belongs to the acetokinase family.</text>
</comment>